<dbReference type="AlphaFoldDB" id="A0A1X9MEC1"/>
<keyword evidence="6 12" id="KW-0812">Transmembrane</keyword>
<accession>A0A1X9MEC1</accession>
<keyword evidence="13" id="KW-0966">Cell projection</keyword>
<gene>
    <name evidence="13" type="primary">flhB_2</name>
    <name evidence="12" type="synonym">flhB</name>
    <name evidence="13" type="ORF">BkAM31D_14685</name>
</gene>
<reference evidence="13 14" key="1">
    <citation type="submission" date="2017-04" db="EMBL/GenBank/DDBJ databases">
        <title>Bacillus krulwichiae AM31D Genome sequencing and assembly.</title>
        <authorList>
            <person name="Krulwich T.A."/>
            <person name="Anastor L."/>
            <person name="Ehrlich R."/>
            <person name="Ehrlich G.D."/>
            <person name="Janto B."/>
        </authorList>
    </citation>
    <scope>NUCLEOTIDE SEQUENCE [LARGE SCALE GENOMIC DNA]</scope>
    <source>
        <strain evidence="13 14">AM31D</strain>
    </source>
</reference>
<evidence type="ECO:0000256" key="3">
    <source>
        <dbReference type="ARBA" id="ARBA00021622"/>
    </source>
</evidence>
<evidence type="ECO:0000313" key="14">
    <source>
        <dbReference type="Proteomes" id="UP000193006"/>
    </source>
</evidence>
<organism evidence="13 14">
    <name type="scientific">Halalkalibacter krulwichiae</name>
    <dbReference type="NCBI Taxonomy" id="199441"/>
    <lineage>
        <taxon>Bacteria</taxon>
        <taxon>Bacillati</taxon>
        <taxon>Bacillota</taxon>
        <taxon>Bacilli</taxon>
        <taxon>Bacillales</taxon>
        <taxon>Bacillaceae</taxon>
        <taxon>Halalkalibacter</taxon>
    </lineage>
</organism>
<dbReference type="PANTHER" id="PTHR30531:SF12">
    <property type="entry name" value="FLAGELLAR BIOSYNTHETIC PROTEIN FLHB"/>
    <property type="match status" value="1"/>
</dbReference>
<dbReference type="Pfam" id="PF01312">
    <property type="entry name" value="Bac_export_2"/>
    <property type="match status" value="1"/>
</dbReference>
<dbReference type="PANTHER" id="PTHR30531">
    <property type="entry name" value="FLAGELLAR BIOSYNTHETIC PROTEIN FLHB"/>
    <property type="match status" value="1"/>
</dbReference>
<dbReference type="STRING" id="199441.BkAM31D_14685"/>
<name>A0A1X9MEC1_9BACI</name>
<dbReference type="GO" id="GO:0009306">
    <property type="term" value="P:protein secretion"/>
    <property type="evidence" value="ECO:0007669"/>
    <property type="project" value="InterPro"/>
</dbReference>
<keyword evidence="14" id="KW-1185">Reference proteome</keyword>
<dbReference type="Gene3D" id="6.10.250.2080">
    <property type="match status" value="1"/>
</dbReference>
<evidence type="ECO:0000256" key="11">
    <source>
        <dbReference type="ARBA" id="ARBA00023225"/>
    </source>
</evidence>
<dbReference type="InterPro" id="IPR006135">
    <property type="entry name" value="T3SS_substrate_exporter"/>
</dbReference>
<evidence type="ECO:0000256" key="7">
    <source>
        <dbReference type="ARBA" id="ARBA00022795"/>
    </source>
</evidence>
<keyword evidence="11 12" id="KW-1006">Bacterial flagellum protein export</keyword>
<comment type="function">
    <text evidence="12">Required for formation of the rod structure in the basal body of the flagellar apparatus. Together with FliI and FliH, may constitute the export apparatus of flagellin.</text>
</comment>
<dbReference type="NCBIfam" id="TIGR00328">
    <property type="entry name" value="flhB"/>
    <property type="match status" value="1"/>
</dbReference>
<keyword evidence="9 12" id="KW-1133">Transmembrane helix</keyword>
<keyword evidence="7 12" id="KW-1005">Bacterial flagellum biogenesis</keyword>
<comment type="similarity">
    <text evidence="2 12">Belongs to the type III secretion exporter family.</text>
</comment>
<comment type="subcellular location">
    <subcellularLocation>
        <location evidence="1">Cell membrane</location>
        <topology evidence="1">Multi-pass membrane protein</topology>
    </subcellularLocation>
</comment>
<dbReference type="GO" id="GO:0005886">
    <property type="term" value="C:plasma membrane"/>
    <property type="evidence" value="ECO:0007669"/>
    <property type="project" value="UniProtKB-SubCell"/>
</dbReference>
<keyword evidence="13" id="KW-0282">Flagellum</keyword>
<evidence type="ECO:0000313" key="13">
    <source>
        <dbReference type="EMBL" id="ARK30984.1"/>
    </source>
</evidence>
<evidence type="ECO:0000256" key="10">
    <source>
        <dbReference type="ARBA" id="ARBA00023136"/>
    </source>
</evidence>
<evidence type="ECO:0000256" key="8">
    <source>
        <dbReference type="ARBA" id="ARBA00022927"/>
    </source>
</evidence>
<dbReference type="FunFam" id="3.40.1690.10:FF:000001">
    <property type="entry name" value="Flagellar biosynthetic protein FlhB"/>
    <property type="match status" value="1"/>
</dbReference>
<dbReference type="PRINTS" id="PR00950">
    <property type="entry name" value="TYPE3IMSPROT"/>
</dbReference>
<dbReference type="GO" id="GO:0044780">
    <property type="term" value="P:bacterial-type flagellum assembly"/>
    <property type="evidence" value="ECO:0007669"/>
    <property type="project" value="InterPro"/>
</dbReference>
<evidence type="ECO:0000256" key="9">
    <source>
        <dbReference type="ARBA" id="ARBA00022989"/>
    </source>
</evidence>
<dbReference type="InterPro" id="IPR029025">
    <property type="entry name" value="T3SS_substrate_exporter_C"/>
</dbReference>
<keyword evidence="5 12" id="KW-1003">Cell membrane</keyword>
<evidence type="ECO:0000256" key="2">
    <source>
        <dbReference type="ARBA" id="ARBA00010690"/>
    </source>
</evidence>
<feature type="transmembrane region" description="Helical" evidence="12">
    <location>
        <begin position="119"/>
        <end position="147"/>
    </location>
</feature>
<keyword evidence="8 12" id="KW-0653">Protein transport</keyword>
<dbReference type="Proteomes" id="UP000193006">
    <property type="component" value="Chromosome"/>
</dbReference>
<keyword evidence="10 12" id="KW-0472">Membrane</keyword>
<evidence type="ECO:0000256" key="1">
    <source>
        <dbReference type="ARBA" id="ARBA00004651"/>
    </source>
</evidence>
<feature type="transmembrane region" description="Helical" evidence="12">
    <location>
        <begin position="63"/>
        <end position="83"/>
    </location>
</feature>
<dbReference type="InterPro" id="IPR006136">
    <property type="entry name" value="FlhB"/>
</dbReference>
<evidence type="ECO:0000256" key="12">
    <source>
        <dbReference type="RuleBase" id="RU364091"/>
    </source>
</evidence>
<dbReference type="SUPFAM" id="SSF160544">
    <property type="entry name" value="EscU C-terminal domain-like"/>
    <property type="match status" value="1"/>
</dbReference>
<dbReference type="Gene3D" id="3.40.1690.10">
    <property type="entry name" value="secretion proteins EscU"/>
    <property type="match status" value="1"/>
</dbReference>
<evidence type="ECO:0000256" key="6">
    <source>
        <dbReference type="ARBA" id="ARBA00022692"/>
    </source>
</evidence>
<evidence type="ECO:0000256" key="4">
    <source>
        <dbReference type="ARBA" id="ARBA00022448"/>
    </source>
</evidence>
<feature type="transmembrane region" description="Helical" evidence="12">
    <location>
        <begin position="215"/>
        <end position="241"/>
    </location>
</feature>
<proteinExistence type="inferred from homology"/>
<protein>
    <recommendedName>
        <fullName evidence="3 12">Flagellar biosynthetic protein FlhB</fullName>
    </recommendedName>
</protein>
<dbReference type="EMBL" id="CP020814">
    <property type="protein sequence ID" value="ARK30984.1"/>
    <property type="molecule type" value="Genomic_DNA"/>
</dbReference>
<keyword evidence="13" id="KW-0969">Cilium</keyword>
<dbReference type="KEGG" id="bkw:BkAM31D_14685"/>
<evidence type="ECO:0000256" key="5">
    <source>
        <dbReference type="ARBA" id="ARBA00022475"/>
    </source>
</evidence>
<sequence>MNSFHRLLIDDDHVSMNNDDSTKLSPILKINLQFFAEEKTEKATPKKRQDTRKKGQVAKSTDVNTAIILLFVFLFLWLFGGLLGETLINLLTHTFQTYLLLEITEANFSSIFLELIFEAAIVLIPVMTIALIAGLAASYMQVGVLFAPEAIKLKLSKLDPIKGAKRIFSIRALVELVKSLLKIGLAGLVVFIIIWTSLEDVMLLSQKSVADGFYVIAQLVVTLGVSIAILLLILSIPDYLYQKYDHEKQIKMSKKDIKDEHKNMEGDPRIKSKRKQKQMEMAMQRMMQEVPKADVVITNPTHFAVALRYDEEKADAPFVVAKGVDFVAQKIKGIAADNQVVTVENKPLARTLYAQADIGDQVPEELFKAVAEVLAYVYRLKNQQVN</sequence>
<keyword evidence="4 12" id="KW-0813">Transport</keyword>
<feature type="transmembrane region" description="Helical" evidence="12">
    <location>
        <begin position="168"/>
        <end position="195"/>
    </location>
</feature>